<protein>
    <recommendedName>
        <fullName evidence="2">Mitochondria-eating protein C-terminal domain-containing protein</fullName>
    </recommendedName>
</protein>
<comment type="caution">
    <text evidence="3">The sequence shown here is derived from an EMBL/GenBank/DDBJ whole genome shotgun (WGS) entry which is preliminary data.</text>
</comment>
<name>A0ABD3WY23_SINWO</name>
<dbReference type="Pfam" id="PF16026">
    <property type="entry name" value="MIEAP"/>
    <property type="match status" value="1"/>
</dbReference>
<dbReference type="Proteomes" id="UP001634394">
    <property type="component" value="Unassembled WGS sequence"/>
</dbReference>
<proteinExistence type="predicted"/>
<feature type="region of interest" description="Disordered" evidence="1">
    <location>
        <begin position="98"/>
        <end position="177"/>
    </location>
</feature>
<keyword evidence="4" id="KW-1185">Reference proteome</keyword>
<evidence type="ECO:0000256" key="1">
    <source>
        <dbReference type="SAM" id="MobiDB-lite"/>
    </source>
</evidence>
<feature type="compositionally biased region" description="Low complexity" evidence="1">
    <location>
        <begin position="127"/>
        <end position="138"/>
    </location>
</feature>
<sequence>MAVTDLDTPLHRLMRHVEAGDYSLLTKEFTDSVKQDFEERVRVVQRYSKEKRSFIFLKSFINKVRRKQFDLAEGHLRSASQEYEKFMLQYESLPGRKKVPAIKPYPQPKENEQRPTVIPNEALAERSSPPLIYSPIISQHTRSPPRPRSIPRSEIDESLQPPIETEPERPKSYERSPVGYAVTGAEEAGPKQIEKEREMLRYQLPVIKTDQEKLIMPEKRVREIKPKVSSYSESQDEVLPWLPAPEDVRPTFVDGEDDNVQKWDKQNRYGPTIQDSHMYSSVYDAYKRSLETSVLLRDRKLQLTDFYNPLRPSKLAEQFLDLYFNEYSHAFEELSTRGMTERNIVFYLLQIVTKAYEHCRTAIELNLNQNRNIREEILRRSGLYGVNTTDYQVRLNSHIEQRRIKATQLLPYAREDFLQAKYPRILPRNIVTECLRVIAYAQKAMEVCWWMCVIEPPISMVWVPDKPQGQPSQPFNRDLYGPFTKAGSHLEYTVWPALLLYKHGPILSKGIAQGINLYM</sequence>
<evidence type="ECO:0000313" key="4">
    <source>
        <dbReference type="Proteomes" id="UP001634394"/>
    </source>
</evidence>
<accession>A0ABD3WY23</accession>
<organism evidence="3 4">
    <name type="scientific">Sinanodonta woodiana</name>
    <name type="common">Chinese pond mussel</name>
    <name type="synonym">Anodonta woodiana</name>
    <dbReference type="NCBI Taxonomy" id="1069815"/>
    <lineage>
        <taxon>Eukaryota</taxon>
        <taxon>Metazoa</taxon>
        <taxon>Spiralia</taxon>
        <taxon>Lophotrochozoa</taxon>
        <taxon>Mollusca</taxon>
        <taxon>Bivalvia</taxon>
        <taxon>Autobranchia</taxon>
        <taxon>Heteroconchia</taxon>
        <taxon>Palaeoheterodonta</taxon>
        <taxon>Unionida</taxon>
        <taxon>Unionoidea</taxon>
        <taxon>Unionidae</taxon>
        <taxon>Unioninae</taxon>
        <taxon>Sinanodonta</taxon>
    </lineage>
</organism>
<dbReference type="EMBL" id="JBJQND010000004">
    <property type="protein sequence ID" value="KAL3878879.1"/>
    <property type="molecule type" value="Genomic_DNA"/>
</dbReference>
<dbReference type="AlphaFoldDB" id="A0ABD3WY23"/>
<feature type="domain" description="Mitochondria-eating protein C-terminal" evidence="2">
    <location>
        <begin position="311"/>
        <end position="512"/>
    </location>
</feature>
<evidence type="ECO:0000259" key="2">
    <source>
        <dbReference type="Pfam" id="PF16026"/>
    </source>
</evidence>
<evidence type="ECO:0000313" key="3">
    <source>
        <dbReference type="EMBL" id="KAL3878879.1"/>
    </source>
</evidence>
<gene>
    <name evidence="3" type="ORF">ACJMK2_031207</name>
</gene>
<reference evidence="3 4" key="1">
    <citation type="submission" date="2024-11" db="EMBL/GenBank/DDBJ databases">
        <title>Chromosome-level genome assembly of the freshwater bivalve Anodonta woodiana.</title>
        <authorList>
            <person name="Chen X."/>
        </authorList>
    </citation>
    <scope>NUCLEOTIDE SEQUENCE [LARGE SCALE GENOMIC DNA]</scope>
    <source>
        <strain evidence="3">MN2024</strain>
        <tissue evidence="3">Gills</tissue>
    </source>
</reference>
<dbReference type="InterPro" id="IPR031981">
    <property type="entry name" value="MIEAP_C"/>
</dbReference>